<feature type="signal peptide" evidence="2">
    <location>
        <begin position="1"/>
        <end position="20"/>
    </location>
</feature>
<dbReference type="EMBL" id="JBFRUW010000074">
    <property type="protein sequence ID" value="MFA0570313.1"/>
    <property type="molecule type" value="Genomic_DNA"/>
</dbReference>
<evidence type="ECO:0000313" key="4">
    <source>
        <dbReference type="Proteomes" id="UP001570417"/>
    </source>
</evidence>
<evidence type="ECO:0000256" key="1">
    <source>
        <dbReference type="SAM" id="MobiDB-lite"/>
    </source>
</evidence>
<evidence type="ECO:0000313" key="3">
    <source>
        <dbReference type="EMBL" id="MFA0570313.1"/>
    </source>
</evidence>
<evidence type="ECO:0000256" key="2">
    <source>
        <dbReference type="SAM" id="SignalP"/>
    </source>
</evidence>
<feature type="compositionally biased region" description="Acidic residues" evidence="1">
    <location>
        <begin position="238"/>
        <end position="248"/>
    </location>
</feature>
<keyword evidence="2" id="KW-0732">Signal</keyword>
<dbReference type="Proteomes" id="UP001570417">
    <property type="component" value="Unassembled WGS sequence"/>
</dbReference>
<organism evidence="3 4">
    <name type="scientific">Vibrio gallaecicus</name>
    <dbReference type="NCBI Taxonomy" id="552386"/>
    <lineage>
        <taxon>Bacteria</taxon>
        <taxon>Pseudomonadati</taxon>
        <taxon>Pseudomonadota</taxon>
        <taxon>Gammaproteobacteria</taxon>
        <taxon>Vibrionales</taxon>
        <taxon>Vibrionaceae</taxon>
        <taxon>Vibrio</taxon>
    </lineage>
</organism>
<name>A0ABV4NG24_9VIBR</name>
<comment type="caution">
    <text evidence="3">The sequence shown here is derived from an EMBL/GenBank/DDBJ whole genome shotgun (WGS) entry which is preliminary data.</text>
</comment>
<feature type="compositionally biased region" description="Low complexity" evidence="1">
    <location>
        <begin position="256"/>
        <end position="277"/>
    </location>
</feature>
<proteinExistence type="predicted"/>
<keyword evidence="4" id="KW-1185">Reference proteome</keyword>
<protein>
    <recommendedName>
        <fullName evidence="5">Methyl-accepting chemotaxis protein</fullName>
    </recommendedName>
</protein>
<feature type="region of interest" description="Disordered" evidence="1">
    <location>
        <begin position="229"/>
        <end position="314"/>
    </location>
</feature>
<feature type="chain" id="PRO_5047340931" description="Methyl-accepting chemotaxis protein" evidence="2">
    <location>
        <begin position="21"/>
        <end position="542"/>
    </location>
</feature>
<evidence type="ECO:0008006" key="5">
    <source>
        <dbReference type="Google" id="ProtNLM"/>
    </source>
</evidence>
<reference evidence="3 4" key="1">
    <citation type="journal article" date="2024" name="ISME J.">
        <title>Tailless and filamentous prophages are predominant in marine Vibrio.</title>
        <authorList>
            <person name="Steensen K."/>
            <person name="Seneca J."/>
            <person name="Bartlau N."/>
            <person name="Yu X.A."/>
            <person name="Hussain F.A."/>
            <person name="Polz M.F."/>
        </authorList>
    </citation>
    <scope>NUCLEOTIDE SEQUENCE [LARGE SCALE GENOMIC DNA]</scope>
    <source>
        <strain evidence="3 4">10N.222.51.A1</strain>
    </source>
</reference>
<dbReference type="RefSeq" id="WP_372267730.1">
    <property type="nucleotide sequence ID" value="NZ_JBFRUW010000074.1"/>
</dbReference>
<sequence>MIIKKNIFLFLLMMSVSFSALSGIKLTSGPDSGSIYSSVGAYTPKLIGSCLTGMGGYGAQWFKFSYARVKGSRIRFSGSSYTGSDCSKTYNSRDDAYVSFVAAECEAPASYNEQGLCEEPPLDECAELKGDDAPFPSGPVPDDGLAITASRLYCVLGSRCEALKGYRAVNGSLVRDAFYTGEHCPPDGDYEQCQYFGGCGGETPPDEDEIDEPFAGCKKPYVESPFVCPKDTDGDGVPNEDAEFDDAANCEHDSSGKFSCSGGSFDNTPTDPTTPTEPTDPDGNVTPPSNIPDAGGDPATYTPPEEVDPVPDVVEPDLTPDSNGDVVSSITSMNRDFNKALTDLNIDINKTQSNINNQLERLNKNVVNNSNATVGLEQTNIDIYENTKQLIQGVESAVHTSNNDNVAQLQKGFRDLSGEVSSIGDSLDGLTNVDTSSAGISGTCIQSDTCTGFYTSNYPDGLSGMANKHFQEIKENTLDGFVNTFGNLDLSNAQRPNFSIPILDFGEFNITNYINLDWILGFVRFCLIFTAIATARKNILGG</sequence>
<accession>A0ABV4NG24</accession>
<gene>
    <name evidence="3" type="ORF">AB4566_18770</name>
</gene>